<organism evidence="1 2">
    <name type="scientific">Boeremia exigua</name>
    <dbReference type="NCBI Taxonomy" id="749465"/>
    <lineage>
        <taxon>Eukaryota</taxon>
        <taxon>Fungi</taxon>
        <taxon>Dikarya</taxon>
        <taxon>Ascomycota</taxon>
        <taxon>Pezizomycotina</taxon>
        <taxon>Dothideomycetes</taxon>
        <taxon>Pleosporomycetidae</taxon>
        <taxon>Pleosporales</taxon>
        <taxon>Pleosporineae</taxon>
        <taxon>Didymellaceae</taxon>
        <taxon>Boeremia</taxon>
    </lineage>
</organism>
<evidence type="ECO:0000313" key="2">
    <source>
        <dbReference type="Proteomes" id="UP001153331"/>
    </source>
</evidence>
<dbReference type="Proteomes" id="UP001153331">
    <property type="component" value="Unassembled WGS sequence"/>
</dbReference>
<gene>
    <name evidence="1" type="ORF">OPT61_g7160</name>
</gene>
<evidence type="ECO:0000313" key="1">
    <source>
        <dbReference type="EMBL" id="KAJ8109846.1"/>
    </source>
</evidence>
<keyword evidence="2" id="KW-1185">Reference proteome</keyword>
<dbReference type="EMBL" id="JAPHNI010000564">
    <property type="protein sequence ID" value="KAJ8109846.1"/>
    <property type="molecule type" value="Genomic_DNA"/>
</dbReference>
<protein>
    <submittedName>
        <fullName evidence="1">Uncharacterized protein</fullName>
    </submittedName>
</protein>
<sequence>MSKWRQKGFVQDSDEEEDESQIESQPPEQDKRFNGRVERVPKLADVQNTENRTGPQAYDGMERVEIAVKKLSEAKEDKATDRTPQRHASLQRPSLSPITLSAKPRTQKERSESPDPLYSSPSARRRPQRSVTPRSPTCLQSSQEEIQLRAFALPSQILGESEQSVYRPSKSAAGKDKNGSAILCEFGLAALSDNSEDELNLRQQSDSESNLSDYPPDLSDTEPQPTAYATPHRRTAVQVLIPSSTALQHQLAQEEAMQRNFRQRKPIQLHPYVLEGERYRREVQSRGLKPVPQERSPPRRQGQDNTEPQEEEFNPFGDNQSSPPDPEIFVSTPALPQARNDTQRIRTQRGSPSIRLRVPKTTKRRRLNGSLSQALATPARTSENSPVPLDICARRSAGNLRRSTKIIPSDQSLSESEASSSASEQEDGELHKVGRRIRGVLPASWLRIDRQAQERRQMLSRQRARSNFSQSPEPAGPQRGIAHRVTKSYVRPGGLARTDSAPGGVVVISDESDHELKPATYRQANNSQSSTEDASRLAALFDNRYANSDDDLASMEHDRLHLPTLGGSGTKRKHQTRITDVMGNTKRRRTSTPIGLPKSSRISKPVSATTARRQRDKSRRPHSTHPALSVMDADLPTDVPQFLKLARRAARRDVNQARQSPSRKQIRLHTAQDTEDANATLRQWKQGLLKPRVKPLVNQQRSNRPPLAATTDNQQYLTSHTNDSDKHGNSHPISVPPLTNSSTRHPYGRKTVPPALQVLRRTLTSLSRPSRPKRIAKVTKELERSIQQGPGPFRAAQLEGDERRFGHSHRKIAFQKGLQHVEQQCSTRQDSGPQFMNPQLARFLADDKDVSPPLPPATDVGEHQDTGRGGVNTTSSIRHSRHRRKPQAIRLDTDARQFRQPSEPTFEPIPVVPTHTPSEQNRDALLGLEPPGTRYPISFDIMPLKGDTYFNSDTFVGSEDLQRALWVGKVGTRDLDEPAGYCVISYGLATIRCGPWCDETYSQVSELLMVTLPPLDDSLDQNLSDRFSVDGLTSLSKILRALVAYISNHLSFSDPIDRKDFAMKMRHLIQTLFDRVSTIHTTTCESQVSPEQVRVTNRILSYLLVVGTQVYQIARHTIDPGRMGFVDTMRNISEFVVHAILQGTKELYDFHERNKLHKEREKGVQSHDVVVEAIVISMHALELLDVPCLGFWDLVSQELTKPLLLANHSRIFENVWMTIFSLLPFIEFDLLGIPDRIRLRDFDRDNWTCICILLKRVLDFYHGTSRLKGTSVNDYIRVNLRRCYVLINEWHWSRPDQILNVIFDFFGQQGLKPLRHETATGSANFLHDFGAPGSLALTHNDNSFQIALKCLATGLQGMNSAYPEKKLRSFVFRRIPNHGRTYPKDQQLQEESLAALRNHHDLLSTLYCAVPAPCRPKMDRIRDLVSHETSHREACRVGVRAWANLATFQLSMDESYAATKPFALWYKDIMHQTLRQYRSASAEAEDYLRSAAFEETTKAAAVLVKQTVESNQEQVIATLRDSIAGMKHAIQRARDHNSLTTFLVDSDIVHLLELPHLKDRRLVNVIRDTLSVIRQYASMQKTRIQQQVSQPKSEESQDYGDFPDLDDLDDLDDVNDQAVPQSSRLDFIQKPLWHLMSNAFGAEHQPDDNLLMDCIDTWVLVASDEVTCGSKDWSHYINVFSQMSWQQLRPTEQTRKFAPYFMATLIACDQKAYKEHQTEFLTALLLCLADRESMLRFQHRLLTSIVVVDDDHPLLRNLPFFMIEESRSWDITADTLRSRRLALISSLLSNMREHVYLAAVEEPAYVPQLKSTYATMLMDFMVRLKNNYQQLQQGAVVAGAYVEFVQKIVQFLKQYTSDICPVLPFFTDSAAFPLPSTDPMYVVGILCGYAPKVDNPGTTKQLASFIQTVSQQAVNDNQQVYLRNQLTSALCSNDASIADREALRTILLQGIFPAYIESAFTSRIGHIIARSILECLPGVFDGMVYDLRINQIESVSRTVQSVVTIAHAFIKGTEHLKGDVLRLEDPSILNGLVRMFEVAMSISRLLDYLLGRTFNTTGPTRIPLITYLDEFSLYLAQMIEGGAPSDVPSYRGDADAAPFDTQYADILSFCTKDLQSTIESNWGENQDSIWFGQGQAKRVVVCDIGSPERERSRHGAITTDVTRPAVWTLLGSPLSHDSELYLATWRRVAFKQLTLSRKMPSRKKQKTGKDSSAAAQAHEDGQPGEQQEAQPEPESSTAQEQTNIDDTDDSDSSGPKPRDTKTIPEHEYIGMHRPHFDYNVENRTLGQDAKEDENFFEYYSECFNAENKAGVMLEPAKDHPDHKWVIMWKGYKMFMDYRRRSNYCCPDRFGMYISNDFEGWGYQELIENFIVEFDSSLKKKGDSAIKDAWAVVSAISLWINEVDQGPLINNEYGEKTQALIGLVGHALLRCLAALDFAKQLKPDTDFLDIPITITSLLHFTDGLSDYGIEADEWRPHAAAYFEKGKFAHEKGMFNSAEILKKATGGSVEKLAKKTDKDPWGWNKMLKGYKREHGTGAGGGKIGGTEYDITRMSRKKRASYADDGKDPLADVSEKDLKEGNLDFA</sequence>
<proteinExistence type="predicted"/>
<accession>A0ACC2I512</accession>
<reference evidence="1" key="1">
    <citation type="submission" date="2022-11" db="EMBL/GenBank/DDBJ databases">
        <title>Genome Sequence of Boeremia exigua.</title>
        <authorList>
            <person name="Buettner E."/>
        </authorList>
    </citation>
    <scope>NUCLEOTIDE SEQUENCE</scope>
    <source>
        <strain evidence="1">CU02</strain>
    </source>
</reference>
<name>A0ACC2I512_9PLEO</name>
<comment type="caution">
    <text evidence="1">The sequence shown here is derived from an EMBL/GenBank/DDBJ whole genome shotgun (WGS) entry which is preliminary data.</text>
</comment>